<dbReference type="SUPFAM" id="SSF52058">
    <property type="entry name" value="L domain-like"/>
    <property type="match status" value="3"/>
</dbReference>
<evidence type="ECO:0000256" key="4">
    <source>
        <dbReference type="SAM" id="Phobius"/>
    </source>
</evidence>
<feature type="compositionally biased region" description="Basic and acidic residues" evidence="3">
    <location>
        <begin position="576"/>
        <end position="598"/>
    </location>
</feature>
<dbReference type="Gene3D" id="3.80.10.10">
    <property type="entry name" value="Ribonuclease Inhibitor"/>
    <property type="match status" value="8"/>
</dbReference>
<dbReference type="InterPro" id="IPR003591">
    <property type="entry name" value="Leu-rich_rpt_typical-subtyp"/>
</dbReference>
<feature type="compositionally biased region" description="Basic residues" evidence="3">
    <location>
        <begin position="652"/>
        <end position="664"/>
    </location>
</feature>
<dbReference type="Pfam" id="PF13306">
    <property type="entry name" value="LRR_5"/>
    <property type="match status" value="1"/>
</dbReference>
<feature type="region of interest" description="Disordered" evidence="3">
    <location>
        <begin position="576"/>
        <end position="599"/>
    </location>
</feature>
<gene>
    <name evidence="7" type="primary">LOC108738182</name>
</gene>
<evidence type="ECO:0000256" key="2">
    <source>
        <dbReference type="ARBA" id="ARBA00022737"/>
    </source>
</evidence>
<dbReference type="RefSeq" id="XP_018326957.1">
    <property type="nucleotide sequence ID" value="XM_018471455.2"/>
</dbReference>
<keyword evidence="1" id="KW-0433">Leucine-rich repeat</keyword>
<dbReference type="Pfam" id="PF12799">
    <property type="entry name" value="LRR_4"/>
    <property type="match status" value="1"/>
</dbReference>
<dbReference type="InParanoid" id="A0A1W4X2F3"/>
<dbReference type="PANTHER" id="PTHR45712:SF22">
    <property type="entry name" value="INSULIN-LIKE GROWTH FACTOR-BINDING PROTEIN COMPLEX ACID LABILE SUBUNIT"/>
    <property type="match status" value="1"/>
</dbReference>
<feature type="transmembrane region" description="Helical" evidence="4">
    <location>
        <begin position="731"/>
        <end position="751"/>
    </location>
</feature>
<dbReference type="InterPro" id="IPR032675">
    <property type="entry name" value="LRR_dom_sf"/>
</dbReference>
<feature type="signal peptide" evidence="5">
    <location>
        <begin position="1"/>
        <end position="19"/>
    </location>
</feature>
<name>A0A1W4X2F3_AGRPL</name>
<feature type="chain" id="PRO_5010745591" evidence="5">
    <location>
        <begin position="20"/>
        <end position="1482"/>
    </location>
</feature>
<organism evidence="6 7">
    <name type="scientific">Agrilus planipennis</name>
    <name type="common">Emerald ash borer</name>
    <name type="synonym">Agrilus marcopoli</name>
    <dbReference type="NCBI Taxonomy" id="224129"/>
    <lineage>
        <taxon>Eukaryota</taxon>
        <taxon>Metazoa</taxon>
        <taxon>Ecdysozoa</taxon>
        <taxon>Arthropoda</taxon>
        <taxon>Hexapoda</taxon>
        <taxon>Insecta</taxon>
        <taxon>Pterygota</taxon>
        <taxon>Neoptera</taxon>
        <taxon>Endopterygota</taxon>
        <taxon>Coleoptera</taxon>
        <taxon>Polyphaga</taxon>
        <taxon>Elateriformia</taxon>
        <taxon>Buprestoidea</taxon>
        <taxon>Buprestidae</taxon>
        <taxon>Agrilinae</taxon>
        <taxon>Agrilus</taxon>
    </lineage>
</organism>
<dbReference type="Pfam" id="PF13855">
    <property type="entry name" value="LRR_8"/>
    <property type="match status" value="5"/>
</dbReference>
<feature type="compositionally biased region" description="Polar residues" evidence="3">
    <location>
        <begin position="691"/>
        <end position="700"/>
    </location>
</feature>
<dbReference type="SUPFAM" id="SSF52047">
    <property type="entry name" value="RNI-like"/>
    <property type="match status" value="1"/>
</dbReference>
<accession>A0A1W4X2F3</accession>
<feature type="compositionally biased region" description="Acidic residues" evidence="3">
    <location>
        <begin position="1321"/>
        <end position="1337"/>
    </location>
</feature>
<dbReference type="STRING" id="224129.A0A1W4X2F3"/>
<protein>
    <submittedName>
        <fullName evidence="7">Uncharacterized protein LOC108738182</fullName>
    </submittedName>
</protein>
<dbReference type="InterPro" id="IPR050333">
    <property type="entry name" value="SLRP"/>
</dbReference>
<keyword evidence="4" id="KW-0472">Membrane</keyword>
<dbReference type="SMART" id="SM00364">
    <property type="entry name" value="LRR_BAC"/>
    <property type="match status" value="8"/>
</dbReference>
<dbReference type="GeneID" id="108738182"/>
<dbReference type="SMART" id="SM00369">
    <property type="entry name" value="LRR_TYP"/>
    <property type="match status" value="20"/>
</dbReference>
<dbReference type="InterPro" id="IPR025875">
    <property type="entry name" value="Leu-rich_rpt_4"/>
</dbReference>
<evidence type="ECO:0000313" key="6">
    <source>
        <dbReference type="Proteomes" id="UP000192223"/>
    </source>
</evidence>
<sequence length="1482" mass="168957">MNMSYISAFLFVVMGMNWAQTIAEYQVPCPEQCVCTALEISADCQNGGFSKLPNGLHPETTRLDLSFNKFTSIPKNVSALKELVVLVLAHNEISSLDQDSFDSMNNLQLLDLSNNRLTDWRALHPGSLTPLKSLKQLDLSHNHLRGFPAIVEYPLRSDSLKTLILNNCSITNVFGDILAGMVNAEKLVLSFNPLTSLNAILRAEKLRTLEISNCALQRISADAFTELVLLETLILSNNGRLKRFYSTSRSLKFLDLSNCSIESYPTNSLPNLNQIYLRNNQIKNLQEMAFITTPSIKVLSLSHNSISSIDERAFVGLNRLEDVDLSYNTISSIGSRTFSGNAKLTKLSLSHNYLNKVDHIATNSVKALDMSVCEIRSVDRTSLSMMPSLEELNLARNLISFLPDNWTGYRIHSLDLSLNRIFTLTNETFNEMPFLRNLNLAGNRLTSSIKPEYFHNINIVRLDDNSWLCDCKNVNFKNLYDWLINKMHSTTQLRCMFPENLAGLPWELACEEYWYVQENRSDKVWVFSVFLMVGTVTLICIIMSIRRAYQLKEIHERQLVERERIEVRDRLRRMQEQQYQAREEEINQRNAPDPREIQRPPSYAEAILMPRLDGSYSSLAGSQFSLSGSHRNLSGSRRSLRGSQSDLTEGKVRRKRRRSRHKVKTGLDGDAEGQSSERLNTEEATSDSETRQNNENSARSNDVIESDFELNSTNLSYFSYRKMKSNPTKMSYQFCMVVAFVFALTEALRFAQQSIKCPKSCNCTDTSTAECNSLDVEVFQDKFAILKIVNPSEPLVLTRNIFHDIGLKSVNHISIENATITEIDEEAFGQLTTLIKISILRSDVHNLPSKLISNVKTIRALNLAGTKLGNFTTLKSETLEELDMSKCQISEITENMFNNLPELIFLNLGNNNIRKIHSLAFINLTNLESLSLARNNLTHLQPNLLENNMELVTLNLSYNPIEQFNLNIISILEALHLKGCKLKSFNATFGKNFDILPYLDLSENEIEHIPKNAFANMKKLETINLASNRLENLDATVFDKNSELAKIILDNNNIKKLPKFTNKNNFFDVMSFSCNNCNLTELSRETFVHMRGLTILHLSNNQLTKIDPEIFEAIPGLREIDISHNKISEFDVDTFASLGQLEKLIIAGNPLTKPLDATMFNHNRVLKSIDASSCHLKKLWAENTLQHASMPSIRELLISNNELQSVSPRDLQVLTNLQILDIKNNPIECSQILRDTITWLTEREVRPAFTKTHESFIEDVNVFDETEDKVHSWKKLAKDACEDEEYFDNYYNDEVETEKEIDNKLLLESKLNIEPKTYTENSDEYDEDEGDDDDDEYNNYIDYDQKSEENSPFDEDDDKLFEQIKSELDLQKLAVESRRLREKKTEESFAYLSPTLVFILTAASVLVIAANAMLLILRSRGALVVQRDGNLPHFKIPQWGAGNKLKKHSGSVYQQLSEERTGPPTPKVNRYQKLPTVHNSIP</sequence>
<keyword evidence="2" id="KW-0677">Repeat</keyword>
<dbReference type="InterPro" id="IPR026906">
    <property type="entry name" value="LRR_5"/>
</dbReference>
<dbReference type="Proteomes" id="UP000192223">
    <property type="component" value="Unplaced"/>
</dbReference>
<feature type="transmembrane region" description="Helical" evidence="4">
    <location>
        <begin position="1389"/>
        <end position="1417"/>
    </location>
</feature>
<feature type="region of interest" description="Disordered" evidence="3">
    <location>
        <begin position="625"/>
        <end position="703"/>
    </location>
</feature>
<dbReference type="PROSITE" id="PS51450">
    <property type="entry name" value="LRR"/>
    <property type="match status" value="9"/>
</dbReference>
<evidence type="ECO:0000256" key="3">
    <source>
        <dbReference type="SAM" id="MobiDB-lite"/>
    </source>
</evidence>
<dbReference type="PRINTS" id="PR00019">
    <property type="entry name" value="LEURICHRPT"/>
</dbReference>
<dbReference type="InterPro" id="IPR001611">
    <property type="entry name" value="Leu-rich_rpt"/>
</dbReference>
<evidence type="ECO:0000256" key="1">
    <source>
        <dbReference type="ARBA" id="ARBA00022614"/>
    </source>
</evidence>
<reference evidence="7" key="1">
    <citation type="submission" date="2025-08" db="UniProtKB">
        <authorList>
            <consortium name="RefSeq"/>
        </authorList>
    </citation>
    <scope>IDENTIFICATION</scope>
    <source>
        <tissue evidence="7">Entire body</tissue>
    </source>
</reference>
<feature type="region of interest" description="Disordered" evidence="3">
    <location>
        <begin position="1316"/>
        <end position="1339"/>
    </location>
</feature>
<dbReference type="PANTHER" id="PTHR45712">
    <property type="entry name" value="AGAP008170-PA"/>
    <property type="match status" value="1"/>
</dbReference>
<evidence type="ECO:0000256" key="5">
    <source>
        <dbReference type="SAM" id="SignalP"/>
    </source>
</evidence>
<dbReference type="SMART" id="SM00365">
    <property type="entry name" value="LRR_SD22"/>
    <property type="match status" value="9"/>
</dbReference>
<evidence type="ECO:0000313" key="7">
    <source>
        <dbReference type="RefSeq" id="XP_018326957.1"/>
    </source>
</evidence>
<feature type="compositionally biased region" description="Low complexity" evidence="3">
    <location>
        <begin position="625"/>
        <end position="645"/>
    </location>
</feature>
<keyword evidence="4" id="KW-1133">Transmembrane helix</keyword>
<dbReference type="OrthoDB" id="1574204at2759"/>
<keyword evidence="6" id="KW-1185">Reference proteome</keyword>
<keyword evidence="5" id="KW-0732">Signal</keyword>
<proteinExistence type="predicted"/>
<feature type="transmembrane region" description="Helical" evidence="4">
    <location>
        <begin position="524"/>
        <end position="545"/>
    </location>
</feature>
<dbReference type="KEGG" id="apln:108738182"/>
<keyword evidence="4" id="KW-0812">Transmembrane</keyword>